<reference evidence="2 3" key="1">
    <citation type="journal article" date="2022" name="Nat. Ecol. Evol.">
        <title>A masculinizing supergene underlies an exaggerated male reproductive morph in a spider.</title>
        <authorList>
            <person name="Hendrickx F."/>
            <person name="De Corte Z."/>
            <person name="Sonet G."/>
            <person name="Van Belleghem S.M."/>
            <person name="Kostlbacher S."/>
            <person name="Vangestel C."/>
        </authorList>
    </citation>
    <scope>NUCLEOTIDE SEQUENCE [LARGE SCALE GENOMIC DNA]</scope>
    <source>
        <strain evidence="2">W744_W776</strain>
    </source>
</reference>
<feature type="region of interest" description="Disordered" evidence="1">
    <location>
        <begin position="1"/>
        <end position="26"/>
    </location>
</feature>
<protein>
    <submittedName>
        <fullName evidence="2">Uncharacterized protein</fullName>
    </submittedName>
</protein>
<keyword evidence="3" id="KW-1185">Reference proteome</keyword>
<evidence type="ECO:0000313" key="3">
    <source>
        <dbReference type="Proteomes" id="UP000827092"/>
    </source>
</evidence>
<comment type="caution">
    <text evidence="2">The sequence shown here is derived from an EMBL/GenBank/DDBJ whole genome shotgun (WGS) entry which is preliminary data.</text>
</comment>
<name>A0AAV6VUM7_9ARAC</name>
<accession>A0AAV6VUM7</accession>
<proteinExistence type="predicted"/>
<organism evidence="2 3">
    <name type="scientific">Oedothorax gibbosus</name>
    <dbReference type="NCBI Taxonomy" id="931172"/>
    <lineage>
        <taxon>Eukaryota</taxon>
        <taxon>Metazoa</taxon>
        <taxon>Ecdysozoa</taxon>
        <taxon>Arthropoda</taxon>
        <taxon>Chelicerata</taxon>
        <taxon>Arachnida</taxon>
        <taxon>Araneae</taxon>
        <taxon>Araneomorphae</taxon>
        <taxon>Entelegynae</taxon>
        <taxon>Araneoidea</taxon>
        <taxon>Linyphiidae</taxon>
        <taxon>Erigoninae</taxon>
        <taxon>Oedothorax</taxon>
    </lineage>
</organism>
<sequence>MKRRVGDRTLATVLSSSLSRDPHPFRSVGATMKWSRPSACGHNPEVRHYSRRPHNYLGPPVPQEAPPPQDTYICCAYSPRCFIIQKDFLNVFPTRLSIYTRTYHQGIGNRAERTVPYGGD</sequence>
<evidence type="ECO:0000313" key="2">
    <source>
        <dbReference type="EMBL" id="KAG8200245.1"/>
    </source>
</evidence>
<dbReference type="AlphaFoldDB" id="A0AAV6VUM7"/>
<dbReference type="EMBL" id="JAFNEN010000017">
    <property type="protein sequence ID" value="KAG8200245.1"/>
    <property type="molecule type" value="Genomic_DNA"/>
</dbReference>
<evidence type="ECO:0000256" key="1">
    <source>
        <dbReference type="SAM" id="MobiDB-lite"/>
    </source>
</evidence>
<dbReference type="Proteomes" id="UP000827092">
    <property type="component" value="Unassembled WGS sequence"/>
</dbReference>
<feature type="region of interest" description="Disordered" evidence="1">
    <location>
        <begin position="45"/>
        <end position="64"/>
    </location>
</feature>
<gene>
    <name evidence="2" type="ORF">JTE90_021900</name>
</gene>